<sequence length="111" mass="12006">MVHQQKYIKELLKIFGMEKAKGISTPMATTTKLENDENGTPVDETVCRGMIGSLLYLTASRPDIMQTGYSDADYGGCSIDRKSTSDTATFLGSSIISWGSKKQATLALSTT</sequence>
<reference evidence="1" key="1">
    <citation type="submission" date="2024-03" db="EMBL/GenBank/DDBJ databases">
        <title>WGS assembly of Saponaria officinalis var. Norfolk2.</title>
        <authorList>
            <person name="Jenkins J."/>
            <person name="Shu S."/>
            <person name="Grimwood J."/>
            <person name="Barry K."/>
            <person name="Goodstein D."/>
            <person name="Schmutz J."/>
            <person name="Leebens-Mack J."/>
            <person name="Osbourn A."/>
        </authorList>
    </citation>
    <scope>NUCLEOTIDE SEQUENCE [LARGE SCALE GENOMIC DNA]</scope>
    <source>
        <strain evidence="1">JIC</strain>
    </source>
</reference>
<dbReference type="PANTHER" id="PTHR11439">
    <property type="entry name" value="GAG-POL-RELATED RETROTRANSPOSON"/>
    <property type="match status" value="1"/>
</dbReference>
<evidence type="ECO:0000313" key="2">
    <source>
        <dbReference type="Proteomes" id="UP001443914"/>
    </source>
</evidence>
<organism evidence="1 2">
    <name type="scientific">Saponaria officinalis</name>
    <name type="common">Common soapwort</name>
    <name type="synonym">Lychnis saponaria</name>
    <dbReference type="NCBI Taxonomy" id="3572"/>
    <lineage>
        <taxon>Eukaryota</taxon>
        <taxon>Viridiplantae</taxon>
        <taxon>Streptophyta</taxon>
        <taxon>Embryophyta</taxon>
        <taxon>Tracheophyta</taxon>
        <taxon>Spermatophyta</taxon>
        <taxon>Magnoliopsida</taxon>
        <taxon>eudicotyledons</taxon>
        <taxon>Gunneridae</taxon>
        <taxon>Pentapetalae</taxon>
        <taxon>Caryophyllales</taxon>
        <taxon>Caryophyllaceae</taxon>
        <taxon>Caryophylleae</taxon>
        <taxon>Saponaria</taxon>
    </lineage>
</organism>
<evidence type="ECO:0000313" key="1">
    <source>
        <dbReference type="EMBL" id="KAK9724334.1"/>
    </source>
</evidence>
<dbReference type="EMBL" id="JBDFQZ010000005">
    <property type="protein sequence ID" value="KAK9724334.1"/>
    <property type="molecule type" value="Genomic_DNA"/>
</dbReference>
<proteinExistence type="predicted"/>
<keyword evidence="2" id="KW-1185">Reference proteome</keyword>
<gene>
    <name evidence="1" type="ORF">RND81_05G065100</name>
</gene>
<comment type="caution">
    <text evidence="1">The sequence shown here is derived from an EMBL/GenBank/DDBJ whole genome shotgun (WGS) entry which is preliminary data.</text>
</comment>
<accession>A0AAW1KY49</accession>
<protein>
    <submittedName>
        <fullName evidence="1">Uncharacterized protein</fullName>
    </submittedName>
</protein>
<dbReference type="AlphaFoldDB" id="A0AAW1KY49"/>
<dbReference type="CDD" id="cd09272">
    <property type="entry name" value="RNase_HI_RT_Ty1"/>
    <property type="match status" value="1"/>
</dbReference>
<dbReference type="Proteomes" id="UP001443914">
    <property type="component" value="Unassembled WGS sequence"/>
</dbReference>
<dbReference type="PANTHER" id="PTHR11439:SF486">
    <property type="entry name" value="RLK (RECEPTOR-LIKE KINASE) PROTEIN, PUTATIVE-RELATED"/>
    <property type="match status" value="1"/>
</dbReference>
<name>A0AAW1KY49_SAPOF</name>